<accession>H5SMJ6</accession>
<evidence type="ECO:0000313" key="3">
    <source>
        <dbReference type="EMBL" id="BAL57382.1"/>
    </source>
</evidence>
<proteinExistence type="predicted"/>
<feature type="chain" id="PRO_5003597621" evidence="1">
    <location>
        <begin position="25"/>
        <end position="163"/>
    </location>
</feature>
<dbReference type="InterPro" id="IPR011944">
    <property type="entry name" value="Steroid_delta5-4_isomerase"/>
</dbReference>
<dbReference type="PROSITE" id="PS51257">
    <property type="entry name" value="PROKAR_LIPOPROTEIN"/>
    <property type="match status" value="1"/>
</dbReference>
<feature type="domain" description="DUF4440" evidence="2">
    <location>
        <begin position="38"/>
        <end position="149"/>
    </location>
</feature>
<dbReference type="GO" id="GO:0016853">
    <property type="term" value="F:isomerase activity"/>
    <property type="evidence" value="ECO:0007669"/>
    <property type="project" value="UniProtKB-KW"/>
</dbReference>
<evidence type="ECO:0000256" key="1">
    <source>
        <dbReference type="SAM" id="SignalP"/>
    </source>
</evidence>
<sequence length="163" mass="18074">MKRLYTLFVAAAMGLLLVSCVQLMGPEATPETVRHAIENAAANFAEAFNQGDATAVAAFYWEDAQVLPPNAEMVSGRPAIQEFWQGFIETTVWRELTLEPLKVEHEGPLAYEVGVYALRFQAQGGTQVATDMGKYIVVWKRQSDRSWRIVADIWNSSAPLAVP</sequence>
<protein>
    <submittedName>
        <fullName evidence="3">Steroid delta-isomerase</fullName>
    </submittedName>
</protein>
<keyword evidence="3" id="KW-0413">Isomerase</keyword>
<dbReference type="EMBL" id="AP011774">
    <property type="protein sequence ID" value="BAL57382.1"/>
    <property type="molecule type" value="Genomic_DNA"/>
</dbReference>
<organism evidence="3">
    <name type="scientific">uncultured Acetothermia bacterium</name>
    <dbReference type="NCBI Taxonomy" id="236499"/>
    <lineage>
        <taxon>Bacteria</taxon>
        <taxon>Candidatus Bipolaricaulota</taxon>
        <taxon>environmental samples</taxon>
    </lineage>
</organism>
<dbReference type="NCBIfam" id="TIGR02246">
    <property type="entry name" value="SgcJ/EcaC family oxidoreductase"/>
    <property type="match status" value="1"/>
</dbReference>
<reference evidence="3" key="2">
    <citation type="journal article" date="2012" name="PLoS ONE">
        <title>A Deeply Branching Thermophilic Bacterium with an Ancient Acetyl-CoA Pathway Dominates a Subsurface Ecosystem.</title>
        <authorList>
            <person name="Takami H."/>
            <person name="Noguchi H."/>
            <person name="Takaki Y."/>
            <person name="Uchiyama I."/>
            <person name="Toyoda A."/>
            <person name="Nishi S."/>
            <person name="Chee G.-J."/>
            <person name="Arai W."/>
            <person name="Nunoura T."/>
            <person name="Itoh T."/>
            <person name="Hattori M."/>
            <person name="Takai K."/>
        </authorList>
    </citation>
    <scope>NUCLEOTIDE SEQUENCE</scope>
</reference>
<dbReference type="AlphaFoldDB" id="H5SMJ6"/>
<gene>
    <name evidence="3" type="ORF">HGMM_F50B12C29</name>
</gene>
<evidence type="ECO:0000259" key="2">
    <source>
        <dbReference type="Pfam" id="PF14534"/>
    </source>
</evidence>
<keyword evidence="1" id="KW-0732">Signal</keyword>
<feature type="signal peptide" evidence="1">
    <location>
        <begin position="1"/>
        <end position="24"/>
    </location>
</feature>
<name>H5SMJ6_9BACT</name>
<reference evidence="3" key="1">
    <citation type="journal article" date="2005" name="Environ. Microbiol.">
        <title>Genetic and functional properties of uncultivated thermophilic crenarchaeotes from a subsurface gold mine as revealed by analysis of genome fragments.</title>
        <authorList>
            <person name="Nunoura T."/>
            <person name="Hirayama H."/>
            <person name="Takami H."/>
            <person name="Oida H."/>
            <person name="Nishi S."/>
            <person name="Shimamura S."/>
            <person name="Suzuki Y."/>
            <person name="Inagaki F."/>
            <person name="Takai K."/>
            <person name="Nealson K.H."/>
            <person name="Horikoshi K."/>
        </authorList>
    </citation>
    <scope>NUCLEOTIDE SEQUENCE</scope>
</reference>
<dbReference type="InterPro" id="IPR032710">
    <property type="entry name" value="NTF2-like_dom_sf"/>
</dbReference>
<dbReference type="InterPro" id="IPR027843">
    <property type="entry name" value="DUF4440"/>
</dbReference>
<dbReference type="Gene3D" id="3.10.450.50">
    <property type="match status" value="1"/>
</dbReference>
<dbReference type="Pfam" id="PF14534">
    <property type="entry name" value="DUF4440"/>
    <property type="match status" value="1"/>
</dbReference>
<dbReference type="SUPFAM" id="SSF54427">
    <property type="entry name" value="NTF2-like"/>
    <property type="match status" value="1"/>
</dbReference>